<protein>
    <submittedName>
        <fullName evidence="1">Uncharacterized protein</fullName>
    </submittedName>
</protein>
<proteinExistence type="predicted"/>
<name>A0ABP9C782_9ACTN</name>
<evidence type="ECO:0000313" key="1">
    <source>
        <dbReference type="EMBL" id="GAA4806127.1"/>
    </source>
</evidence>
<accession>A0ABP9C782</accession>
<dbReference type="Proteomes" id="UP001500839">
    <property type="component" value="Unassembled WGS sequence"/>
</dbReference>
<dbReference type="EMBL" id="BAABKQ010000001">
    <property type="protein sequence ID" value="GAA4806127.1"/>
    <property type="molecule type" value="Genomic_DNA"/>
</dbReference>
<organism evidence="1 2">
    <name type="scientific">Tomitella cavernea</name>
    <dbReference type="NCBI Taxonomy" id="1387982"/>
    <lineage>
        <taxon>Bacteria</taxon>
        <taxon>Bacillati</taxon>
        <taxon>Actinomycetota</taxon>
        <taxon>Actinomycetes</taxon>
        <taxon>Mycobacteriales</taxon>
        <taxon>Tomitella</taxon>
    </lineage>
</organism>
<reference evidence="2" key="1">
    <citation type="journal article" date="2019" name="Int. J. Syst. Evol. Microbiol.">
        <title>The Global Catalogue of Microorganisms (GCM) 10K type strain sequencing project: providing services to taxonomists for standard genome sequencing and annotation.</title>
        <authorList>
            <consortium name="The Broad Institute Genomics Platform"/>
            <consortium name="The Broad Institute Genome Sequencing Center for Infectious Disease"/>
            <person name="Wu L."/>
            <person name="Ma J."/>
        </authorList>
    </citation>
    <scope>NUCLEOTIDE SEQUENCE [LARGE SCALE GENOMIC DNA]</scope>
    <source>
        <strain evidence="2">JCM 18542</strain>
    </source>
</reference>
<comment type="caution">
    <text evidence="1">The sequence shown here is derived from an EMBL/GenBank/DDBJ whole genome shotgun (WGS) entry which is preliminary data.</text>
</comment>
<sequence length="86" mass="9041">MSGAYASDGSGDAVLTESDVWALLQPVANNAIPAIPAAKAMAHRLVNVIGPFTGQAIAAATRARCKVPASLFCAHHIRRRLHHDSQ</sequence>
<gene>
    <name evidence="1" type="ORF">GCM10023353_06510</name>
</gene>
<keyword evidence="2" id="KW-1185">Reference proteome</keyword>
<evidence type="ECO:0000313" key="2">
    <source>
        <dbReference type="Proteomes" id="UP001500839"/>
    </source>
</evidence>